<sequence>MIMHGDFYLRKSNYVKTSLCWIQYREEYENVRRTQKVPALVLSRVSLVTKDTIRRYIMIIENMAMKTRS</sequence>
<gene>
    <name evidence="1" type="ORF">EZS28_005177</name>
</gene>
<dbReference type="AlphaFoldDB" id="A0A5J4WXK4"/>
<name>A0A5J4WXK4_9EUKA</name>
<organism evidence="1 2">
    <name type="scientific">Streblomastix strix</name>
    <dbReference type="NCBI Taxonomy" id="222440"/>
    <lineage>
        <taxon>Eukaryota</taxon>
        <taxon>Metamonada</taxon>
        <taxon>Preaxostyla</taxon>
        <taxon>Oxymonadida</taxon>
        <taxon>Streblomastigidae</taxon>
        <taxon>Streblomastix</taxon>
    </lineage>
</organism>
<proteinExistence type="predicted"/>
<protein>
    <submittedName>
        <fullName evidence="1">Uncharacterized protein</fullName>
    </submittedName>
</protein>
<evidence type="ECO:0000313" key="1">
    <source>
        <dbReference type="EMBL" id="KAA6399292.1"/>
    </source>
</evidence>
<dbReference type="EMBL" id="SNRW01000782">
    <property type="protein sequence ID" value="KAA6399292.1"/>
    <property type="molecule type" value="Genomic_DNA"/>
</dbReference>
<comment type="caution">
    <text evidence="1">The sequence shown here is derived from an EMBL/GenBank/DDBJ whole genome shotgun (WGS) entry which is preliminary data.</text>
</comment>
<evidence type="ECO:0000313" key="2">
    <source>
        <dbReference type="Proteomes" id="UP000324800"/>
    </source>
</evidence>
<dbReference type="Proteomes" id="UP000324800">
    <property type="component" value="Unassembled WGS sequence"/>
</dbReference>
<reference evidence="1 2" key="1">
    <citation type="submission" date="2019-03" db="EMBL/GenBank/DDBJ databases">
        <title>Single cell metagenomics reveals metabolic interactions within the superorganism composed of flagellate Streblomastix strix and complex community of Bacteroidetes bacteria on its surface.</title>
        <authorList>
            <person name="Treitli S.C."/>
            <person name="Kolisko M."/>
            <person name="Husnik F."/>
            <person name="Keeling P."/>
            <person name="Hampl V."/>
        </authorList>
    </citation>
    <scope>NUCLEOTIDE SEQUENCE [LARGE SCALE GENOMIC DNA]</scope>
    <source>
        <strain evidence="1">ST1C</strain>
    </source>
</reference>
<accession>A0A5J4WXK4</accession>